<dbReference type="OrthoDB" id="9813729at2"/>
<feature type="transmembrane region" description="Helical" evidence="8">
    <location>
        <begin position="69"/>
        <end position="90"/>
    </location>
</feature>
<keyword evidence="4 10" id="KW-0808">Transferase</keyword>
<dbReference type="PANTHER" id="PTHR33908">
    <property type="entry name" value="MANNOSYLTRANSFERASE YKCB-RELATED"/>
    <property type="match status" value="1"/>
</dbReference>
<feature type="transmembrane region" description="Helical" evidence="8">
    <location>
        <begin position="147"/>
        <end position="178"/>
    </location>
</feature>
<feature type="domain" description="Glycosyltransferase RgtA/B/C/D-like" evidence="9">
    <location>
        <begin position="50"/>
        <end position="207"/>
    </location>
</feature>
<evidence type="ECO:0000313" key="11">
    <source>
        <dbReference type="Proteomes" id="UP000292884"/>
    </source>
</evidence>
<keyword evidence="11" id="KW-1185">Reference proteome</keyword>
<dbReference type="RefSeq" id="WP_131552337.1">
    <property type="nucleotide sequence ID" value="NZ_SJSK01000001.1"/>
</dbReference>
<keyword evidence="2" id="KW-1003">Cell membrane</keyword>
<dbReference type="InterPro" id="IPR038731">
    <property type="entry name" value="RgtA/B/C-like"/>
</dbReference>
<feature type="transmembrane region" description="Helical" evidence="8">
    <location>
        <begin position="96"/>
        <end position="117"/>
    </location>
</feature>
<evidence type="ECO:0000256" key="1">
    <source>
        <dbReference type="ARBA" id="ARBA00004651"/>
    </source>
</evidence>
<feature type="transmembrane region" description="Helical" evidence="8">
    <location>
        <begin position="240"/>
        <end position="261"/>
    </location>
</feature>
<feature type="transmembrane region" description="Helical" evidence="8">
    <location>
        <begin position="291"/>
        <end position="309"/>
    </location>
</feature>
<protein>
    <submittedName>
        <fullName evidence="10">Glycosyltransferase family 39 protein</fullName>
    </submittedName>
</protein>
<dbReference type="PANTHER" id="PTHR33908:SF11">
    <property type="entry name" value="MEMBRANE PROTEIN"/>
    <property type="match status" value="1"/>
</dbReference>
<organism evidence="10 11">
    <name type="scientific">Pedobacter frigiditerrae</name>
    <dbReference type="NCBI Taxonomy" id="2530452"/>
    <lineage>
        <taxon>Bacteria</taxon>
        <taxon>Pseudomonadati</taxon>
        <taxon>Bacteroidota</taxon>
        <taxon>Sphingobacteriia</taxon>
        <taxon>Sphingobacteriales</taxon>
        <taxon>Sphingobacteriaceae</taxon>
        <taxon>Pedobacter</taxon>
    </lineage>
</organism>
<evidence type="ECO:0000256" key="2">
    <source>
        <dbReference type="ARBA" id="ARBA00022475"/>
    </source>
</evidence>
<dbReference type="GO" id="GO:0016763">
    <property type="term" value="F:pentosyltransferase activity"/>
    <property type="evidence" value="ECO:0007669"/>
    <property type="project" value="TreeGrafter"/>
</dbReference>
<evidence type="ECO:0000256" key="5">
    <source>
        <dbReference type="ARBA" id="ARBA00022692"/>
    </source>
</evidence>
<keyword evidence="7 8" id="KW-0472">Membrane</keyword>
<dbReference type="GO" id="GO:0009103">
    <property type="term" value="P:lipopolysaccharide biosynthetic process"/>
    <property type="evidence" value="ECO:0007669"/>
    <property type="project" value="UniProtKB-ARBA"/>
</dbReference>
<keyword evidence="5 8" id="KW-0812">Transmembrane</keyword>
<dbReference type="AlphaFoldDB" id="A0A4R0N3M6"/>
<feature type="transmembrane region" description="Helical" evidence="8">
    <location>
        <begin position="43"/>
        <end position="62"/>
    </location>
</feature>
<keyword evidence="6 8" id="KW-1133">Transmembrane helix</keyword>
<name>A0A4R0N3M6_9SPHI</name>
<evidence type="ECO:0000313" key="10">
    <source>
        <dbReference type="EMBL" id="TCC94478.1"/>
    </source>
</evidence>
<dbReference type="GO" id="GO:0005886">
    <property type="term" value="C:plasma membrane"/>
    <property type="evidence" value="ECO:0007669"/>
    <property type="project" value="UniProtKB-SubCell"/>
</dbReference>
<feature type="transmembrane region" description="Helical" evidence="8">
    <location>
        <begin position="190"/>
        <end position="209"/>
    </location>
</feature>
<dbReference type="Pfam" id="PF13231">
    <property type="entry name" value="PMT_2"/>
    <property type="match status" value="1"/>
</dbReference>
<evidence type="ECO:0000256" key="4">
    <source>
        <dbReference type="ARBA" id="ARBA00022679"/>
    </source>
</evidence>
<comment type="subcellular location">
    <subcellularLocation>
        <location evidence="1">Cell membrane</location>
        <topology evidence="1">Multi-pass membrane protein</topology>
    </subcellularLocation>
</comment>
<accession>A0A4R0N3M6</accession>
<evidence type="ECO:0000256" key="8">
    <source>
        <dbReference type="SAM" id="Phobius"/>
    </source>
</evidence>
<evidence type="ECO:0000256" key="3">
    <source>
        <dbReference type="ARBA" id="ARBA00022676"/>
    </source>
</evidence>
<keyword evidence="3" id="KW-0328">Glycosyltransferase</keyword>
<sequence>MKKGTIFLLLFILIKMVLQYVVINPVYELQRDEYLHLDQAKHLAWGFHSVPPVTSWISWIILKLGNSVFWIKFFPALFGALTILVVWKTIESLKGGLFACTLAATGLLCSVLLRINILYQPNSLDILCWTLIYFTLIRYIQTNNYKWLYFLAISFAIGFLNKYNIVFCILGLLPALLLTKHRTLFLKAQFYYAILLALALISPNLIWQFQNDFPVLKHMKELADTQLVHVNRTDFVKEQVFFFIGSIFILIVAFISFFSYAPFKPYRFLAAVYIFTIALFIYFKAKDYYAIGLYPIFFAFGAVYLSLLLTKGWKFYLRYLAFAIILFFFYALLKTSMPIYTPETYVKNAELHKPFSEHTWEDGKKHPISQDFADMLGWKELAAKTDSIYNSIPDKKSIFILCDNYGQTGAINYYSKIKGLQANSFTDDYINWLDLDKEIKTVIRIKTVDNLGSTRDLALFETIKHVGTIENKFAREKGTQIILLSNPKVDLAKLLKKERAAGNLE</sequence>
<dbReference type="Proteomes" id="UP000292884">
    <property type="component" value="Unassembled WGS sequence"/>
</dbReference>
<evidence type="ECO:0000259" key="9">
    <source>
        <dbReference type="Pfam" id="PF13231"/>
    </source>
</evidence>
<dbReference type="InterPro" id="IPR050297">
    <property type="entry name" value="LipidA_mod_glycosyltrf_83"/>
</dbReference>
<feature type="transmembrane region" description="Helical" evidence="8">
    <location>
        <begin position="268"/>
        <end position="285"/>
    </location>
</feature>
<evidence type="ECO:0000256" key="7">
    <source>
        <dbReference type="ARBA" id="ARBA00023136"/>
    </source>
</evidence>
<reference evidence="10 11" key="1">
    <citation type="submission" date="2019-02" db="EMBL/GenBank/DDBJ databases">
        <title>Pedobacter sp. RP-1-13 sp. nov., isolated from Arctic soil.</title>
        <authorList>
            <person name="Dahal R.H."/>
        </authorList>
    </citation>
    <scope>NUCLEOTIDE SEQUENCE [LARGE SCALE GENOMIC DNA]</scope>
    <source>
        <strain evidence="10 11">RP-1-13</strain>
    </source>
</reference>
<feature type="transmembrane region" description="Helical" evidence="8">
    <location>
        <begin position="124"/>
        <end position="141"/>
    </location>
</feature>
<gene>
    <name evidence="10" type="ORF">EZ428_06830</name>
</gene>
<dbReference type="EMBL" id="SJSK01000001">
    <property type="protein sequence ID" value="TCC94478.1"/>
    <property type="molecule type" value="Genomic_DNA"/>
</dbReference>
<feature type="transmembrane region" description="Helical" evidence="8">
    <location>
        <begin position="316"/>
        <end position="333"/>
    </location>
</feature>
<proteinExistence type="predicted"/>
<comment type="caution">
    <text evidence="10">The sequence shown here is derived from an EMBL/GenBank/DDBJ whole genome shotgun (WGS) entry which is preliminary data.</text>
</comment>
<evidence type="ECO:0000256" key="6">
    <source>
        <dbReference type="ARBA" id="ARBA00022989"/>
    </source>
</evidence>